<keyword evidence="1" id="KW-0568">Pathogenesis-related protein</keyword>
<dbReference type="InterPro" id="IPR018244">
    <property type="entry name" value="Allrgn_V5/Tpx1_CS"/>
</dbReference>
<evidence type="ECO:0000256" key="1">
    <source>
        <dbReference type="ARBA" id="ARBA00023265"/>
    </source>
</evidence>
<organism evidence="5 6">
    <name type="scientific">Escallonia rubra</name>
    <dbReference type="NCBI Taxonomy" id="112253"/>
    <lineage>
        <taxon>Eukaryota</taxon>
        <taxon>Viridiplantae</taxon>
        <taxon>Streptophyta</taxon>
        <taxon>Embryophyta</taxon>
        <taxon>Tracheophyta</taxon>
        <taxon>Spermatophyta</taxon>
        <taxon>Magnoliopsida</taxon>
        <taxon>eudicotyledons</taxon>
        <taxon>Gunneridae</taxon>
        <taxon>Pentapetalae</taxon>
        <taxon>asterids</taxon>
        <taxon>campanulids</taxon>
        <taxon>Escalloniales</taxon>
        <taxon>Escalloniaceae</taxon>
        <taxon>Escallonia</taxon>
    </lineage>
</organism>
<evidence type="ECO:0000259" key="4">
    <source>
        <dbReference type="SMART" id="SM00198"/>
    </source>
</evidence>
<feature type="region of interest" description="Disordered" evidence="2">
    <location>
        <begin position="377"/>
        <end position="408"/>
    </location>
</feature>
<feature type="signal peptide" evidence="3">
    <location>
        <begin position="1"/>
        <end position="24"/>
    </location>
</feature>
<dbReference type="Proteomes" id="UP001187471">
    <property type="component" value="Unassembled WGS sequence"/>
</dbReference>
<protein>
    <recommendedName>
        <fullName evidence="4">SCP domain-containing protein</fullName>
    </recommendedName>
</protein>
<dbReference type="PROSITE" id="PS01009">
    <property type="entry name" value="CRISP_1"/>
    <property type="match status" value="1"/>
</dbReference>
<dbReference type="SMART" id="SM00198">
    <property type="entry name" value="SCP"/>
    <property type="match status" value="1"/>
</dbReference>
<dbReference type="InterPro" id="IPR035940">
    <property type="entry name" value="CAP_sf"/>
</dbReference>
<dbReference type="PANTHER" id="PTHR43167">
    <property type="entry name" value="PUTATIVE (AFU_ORTHOLOGUE AFUA_6G01830)-RELATED"/>
    <property type="match status" value="1"/>
</dbReference>
<sequence>MESPSSKPLILIISILSSLLIAIATTTTTIKQHQPITNAVQNAKHQVHQPIQVGVSELEKQEFLAAHNKIRLQEREPPLVWDSGLALYARQYAIKRSADCNLVHSNGPYGENIFWGGGSQWTAADAVRLWDDEKKDYDRASNTCQPGKMCGHYTQIVWRNSVRLGCARVECQCGDIFAICSYDPPGNYVVQGSKMTFELAPAYSATCGKQKEECSSAETPEPESNEFLSALAAGMSAKLIVEVTSEVSPSTVALAAAARQTGGKVVCILPKPDLDTSQKAIDDSGLNDMVEFRTEDPVDVLPNYENIDFSLVDCKTEGYPRLLNMLDVNPRRSVVVANNLVEGRKGLGGNVKGGGKKLKVRSMKHPIGKGMEVTMIGKGGNGECGKKDRDGRGLSRSERKGSLAKRSDKSKWVFGVDEKSGEEHIFRVPRSL</sequence>
<dbReference type="InterPro" id="IPR001283">
    <property type="entry name" value="CRISP-related"/>
</dbReference>
<reference evidence="5" key="1">
    <citation type="submission" date="2022-12" db="EMBL/GenBank/DDBJ databases">
        <title>Draft genome assemblies for two species of Escallonia (Escalloniales).</title>
        <authorList>
            <person name="Chanderbali A."/>
            <person name="Dervinis C."/>
            <person name="Anghel I."/>
            <person name="Soltis D."/>
            <person name="Soltis P."/>
            <person name="Zapata F."/>
        </authorList>
    </citation>
    <scope>NUCLEOTIDE SEQUENCE</scope>
    <source>
        <strain evidence="5">UCBG92.1500</strain>
        <tissue evidence="5">Leaf</tissue>
    </source>
</reference>
<evidence type="ECO:0000256" key="3">
    <source>
        <dbReference type="SAM" id="SignalP"/>
    </source>
</evidence>
<keyword evidence="6" id="KW-1185">Reference proteome</keyword>
<name>A0AA88UWG1_9ASTE</name>
<dbReference type="FunFam" id="3.40.33.10:FF:000004">
    <property type="entry name" value="CAP, cysteine-rich secretory protein, antigen 5"/>
    <property type="match status" value="1"/>
</dbReference>
<dbReference type="SUPFAM" id="SSF53335">
    <property type="entry name" value="S-adenosyl-L-methionine-dependent methyltransferases"/>
    <property type="match status" value="1"/>
</dbReference>
<dbReference type="CDD" id="cd05381">
    <property type="entry name" value="CAP_PR-1"/>
    <property type="match status" value="1"/>
</dbReference>
<feature type="chain" id="PRO_5041715123" description="SCP domain-containing protein" evidence="3">
    <location>
        <begin position="25"/>
        <end position="432"/>
    </location>
</feature>
<dbReference type="Pfam" id="PF00188">
    <property type="entry name" value="CAP"/>
    <property type="match status" value="1"/>
</dbReference>
<dbReference type="Gene3D" id="3.40.50.150">
    <property type="entry name" value="Vaccinia Virus protein VP39"/>
    <property type="match status" value="1"/>
</dbReference>
<evidence type="ECO:0000256" key="2">
    <source>
        <dbReference type="SAM" id="MobiDB-lite"/>
    </source>
</evidence>
<dbReference type="Gene3D" id="3.40.33.10">
    <property type="entry name" value="CAP"/>
    <property type="match status" value="1"/>
</dbReference>
<evidence type="ECO:0000313" key="5">
    <source>
        <dbReference type="EMBL" id="KAK2993872.1"/>
    </source>
</evidence>
<dbReference type="Pfam" id="PF07279">
    <property type="entry name" value="DUF1442"/>
    <property type="match status" value="1"/>
</dbReference>
<dbReference type="AlphaFoldDB" id="A0AA88UWG1"/>
<dbReference type="InterPro" id="IPR029063">
    <property type="entry name" value="SAM-dependent_MTases_sf"/>
</dbReference>
<dbReference type="EMBL" id="JAVXUO010000265">
    <property type="protein sequence ID" value="KAK2993872.1"/>
    <property type="molecule type" value="Genomic_DNA"/>
</dbReference>
<dbReference type="InterPro" id="IPR014044">
    <property type="entry name" value="CAP_dom"/>
</dbReference>
<accession>A0AA88UWG1</accession>
<feature type="domain" description="SCP" evidence="4">
    <location>
        <begin position="58"/>
        <end position="190"/>
    </location>
</feature>
<comment type="caution">
    <text evidence="5">The sequence shown here is derived from an EMBL/GenBank/DDBJ whole genome shotgun (WGS) entry which is preliminary data.</text>
</comment>
<dbReference type="PANTHER" id="PTHR43167:SF1">
    <property type="entry name" value="PUTATIVE (AFU_ORTHOLOGUE AFUA_6G01830)-RELATED"/>
    <property type="match status" value="1"/>
</dbReference>
<dbReference type="GO" id="GO:0005576">
    <property type="term" value="C:extracellular region"/>
    <property type="evidence" value="ECO:0007669"/>
    <property type="project" value="InterPro"/>
</dbReference>
<keyword evidence="3" id="KW-0732">Signal</keyword>
<proteinExistence type="predicted"/>
<keyword evidence="1" id="KW-0611">Plant defense</keyword>
<dbReference type="PRINTS" id="PR00837">
    <property type="entry name" value="V5TPXLIKE"/>
</dbReference>
<evidence type="ECO:0000313" key="6">
    <source>
        <dbReference type="Proteomes" id="UP001187471"/>
    </source>
</evidence>
<dbReference type="SUPFAM" id="SSF55797">
    <property type="entry name" value="PR-1-like"/>
    <property type="match status" value="1"/>
</dbReference>
<dbReference type="InterPro" id="IPR009902">
    <property type="entry name" value="DUF1442"/>
</dbReference>
<gene>
    <name evidence="5" type="ORF">RJ640_003984</name>
</gene>
<feature type="compositionally biased region" description="Basic and acidic residues" evidence="2">
    <location>
        <begin position="384"/>
        <end position="408"/>
    </location>
</feature>